<evidence type="ECO:0000259" key="1">
    <source>
        <dbReference type="Pfam" id="PF08241"/>
    </source>
</evidence>
<dbReference type="EMBL" id="JAPAAF010000016">
    <property type="protein sequence ID" value="MCW0483411.1"/>
    <property type="molecule type" value="Genomic_DNA"/>
</dbReference>
<dbReference type="PANTHER" id="PTHR43861:SF1">
    <property type="entry name" value="TRANS-ACONITATE 2-METHYLTRANSFERASE"/>
    <property type="match status" value="1"/>
</dbReference>
<dbReference type="Gene3D" id="3.40.50.150">
    <property type="entry name" value="Vaccinia Virus protein VP39"/>
    <property type="match status" value="1"/>
</dbReference>
<comment type="caution">
    <text evidence="2">The sequence shown here is derived from an EMBL/GenBank/DDBJ whole genome shotgun (WGS) entry which is preliminary data.</text>
</comment>
<protein>
    <submittedName>
        <fullName evidence="2">Class I SAM-dependent methyltransferase</fullName>
    </submittedName>
</protein>
<proteinExistence type="predicted"/>
<dbReference type="SUPFAM" id="SSF53335">
    <property type="entry name" value="S-adenosyl-L-methionine-dependent methyltransferases"/>
    <property type="match status" value="1"/>
</dbReference>
<dbReference type="Proteomes" id="UP001163821">
    <property type="component" value="Unassembled WGS sequence"/>
</dbReference>
<evidence type="ECO:0000313" key="2">
    <source>
        <dbReference type="EMBL" id="MCW0483411.1"/>
    </source>
</evidence>
<dbReference type="GO" id="GO:0032259">
    <property type="term" value="P:methylation"/>
    <property type="evidence" value="ECO:0007669"/>
    <property type="project" value="UniProtKB-KW"/>
</dbReference>
<keyword evidence="3" id="KW-1185">Reference proteome</keyword>
<dbReference type="RefSeq" id="WP_282592013.1">
    <property type="nucleotide sequence ID" value="NZ_JAPAAF010000016.1"/>
</dbReference>
<organism evidence="2 3">
    <name type="scientific">Gaoshiqia sediminis</name>
    <dbReference type="NCBI Taxonomy" id="2986998"/>
    <lineage>
        <taxon>Bacteria</taxon>
        <taxon>Pseudomonadati</taxon>
        <taxon>Bacteroidota</taxon>
        <taxon>Bacteroidia</taxon>
        <taxon>Marinilabiliales</taxon>
        <taxon>Prolixibacteraceae</taxon>
        <taxon>Gaoshiqia</taxon>
    </lineage>
</organism>
<dbReference type="InterPro" id="IPR013216">
    <property type="entry name" value="Methyltransf_11"/>
</dbReference>
<dbReference type="CDD" id="cd02440">
    <property type="entry name" value="AdoMet_MTases"/>
    <property type="match status" value="1"/>
</dbReference>
<feature type="domain" description="Methyltransferase type 11" evidence="1">
    <location>
        <begin position="46"/>
        <end position="137"/>
    </location>
</feature>
<dbReference type="InterPro" id="IPR029063">
    <property type="entry name" value="SAM-dependent_MTases_sf"/>
</dbReference>
<dbReference type="Pfam" id="PF08241">
    <property type="entry name" value="Methyltransf_11"/>
    <property type="match status" value="1"/>
</dbReference>
<reference evidence="2" key="1">
    <citation type="submission" date="2022-10" db="EMBL/GenBank/DDBJ databases">
        <title>Gaoshiqiia sediminis gen. nov., sp. nov., isolated from coastal sediment.</title>
        <authorList>
            <person name="Yu W.X."/>
            <person name="Mu D.S."/>
            <person name="Du J.Z."/>
            <person name="Liang Y.Q."/>
        </authorList>
    </citation>
    <scope>NUCLEOTIDE SEQUENCE</scope>
    <source>
        <strain evidence="2">A06</strain>
    </source>
</reference>
<dbReference type="GO" id="GO:0008757">
    <property type="term" value="F:S-adenosylmethionine-dependent methyltransferase activity"/>
    <property type="evidence" value="ECO:0007669"/>
    <property type="project" value="InterPro"/>
</dbReference>
<keyword evidence="2" id="KW-0489">Methyltransferase</keyword>
<evidence type="ECO:0000313" key="3">
    <source>
        <dbReference type="Proteomes" id="UP001163821"/>
    </source>
</evidence>
<name>A0AA41Y4P7_9BACT</name>
<gene>
    <name evidence="2" type="ORF">N2K84_11770</name>
</gene>
<dbReference type="PANTHER" id="PTHR43861">
    <property type="entry name" value="TRANS-ACONITATE 2-METHYLTRANSFERASE-RELATED"/>
    <property type="match status" value="1"/>
</dbReference>
<keyword evidence="2" id="KW-0808">Transferase</keyword>
<dbReference type="AlphaFoldDB" id="A0AA41Y4P7"/>
<accession>A0AA41Y4P7</accession>
<sequence length="215" mass="23935">MNIFAEKNIAQAYDAYYQSEQGRAIDELEKQAIRQLLEPVTPGEMLEIGCGTGHWTAFFSELDFRVTATDVADEMMNLAKEKALPNVRFMTADVRQLPFADCTFDQVAVITALEFCGDVEKAFSEIKRVLKPGGWLITGCLNAASTLGKTKHHDPVFQHGDFMTSDQLTKHLLKIGEPTVLECVHLSADFRLLDETDEKHTAPGVFLAAAVQKRN</sequence>